<keyword evidence="1" id="KW-0472">Membrane</keyword>
<proteinExistence type="predicted"/>
<evidence type="ECO:0000259" key="2">
    <source>
        <dbReference type="Pfam" id="PF20152"/>
    </source>
</evidence>
<dbReference type="AlphaFoldDB" id="A0A4S8KYQ2"/>
<dbReference type="PANTHER" id="PTHR40465">
    <property type="entry name" value="CHROMOSOME 1, WHOLE GENOME SHOTGUN SEQUENCE"/>
    <property type="match status" value="1"/>
</dbReference>
<keyword evidence="1" id="KW-0812">Transmembrane</keyword>
<name>A0A4S8KYQ2_DENBC</name>
<keyword evidence="1" id="KW-1133">Transmembrane helix</keyword>
<dbReference type="PANTHER" id="PTHR40465:SF1">
    <property type="entry name" value="DUF6534 DOMAIN-CONTAINING PROTEIN"/>
    <property type="match status" value="1"/>
</dbReference>
<feature type="transmembrane region" description="Helical" evidence="1">
    <location>
        <begin position="81"/>
        <end position="104"/>
    </location>
</feature>
<dbReference type="Pfam" id="PF20152">
    <property type="entry name" value="DUF6534"/>
    <property type="match status" value="1"/>
</dbReference>
<gene>
    <name evidence="3" type="ORF">K435DRAFT_809294</name>
</gene>
<feature type="transmembrane region" description="Helical" evidence="1">
    <location>
        <begin position="45"/>
        <end position="69"/>
    </location>
</feature>
<accession>A0A4S8KYQ2</accession>
<feature type="domain" description="DUF6534" evidence="2">
    <location>
        <begin position="152"/>
        <end position="229"/>
    </location>
</feature>
<dbReference type="OrthoDB" id="2562493at2759"/>
<organism evidence="3 4">
    <name type="scientific">Dendrothele bispora (strain CBS 962.96)</name>
    <dbReference type="NCBI Taxonomy" id="1314807"/>
    <lineage>
        <taxon>Eukaryota</taxon>
        <taxon>Fungi</taxon>
        <taxon>Dikarya</taxon>
        <taxon>Basidiomycota</taxon>
        <taxon>Agaricomycotina</taxon>
        <taxon>Agaricomycetes</taxon>
        <taxon>Agaricomycetidae</taxon>
        <taxon>Agaricales</taxon>
        <taxon>Agaricales incertae sedis</taxon>
        <taxon>Dendrothele</taxon>
    </lineage>
</organism>
<dbReference type="EMBL" id="ML179832">
    <property type="protein sequence ID" value="THU81177.1"/>
    <property type="molecule type" value="Genomic_DNA"/>
</dbReference>
<reference evidence="3 4" key="1">
    <citation type="journal article" date="2019" name="Nat. Ecol. Evol.">
        <title>Megaphylogeny resolves global patterns of mushroom evolution.</title>
        <authorList>
            <person name="Varga T."/>
            <person name="Krizsan K."/>
            <person name="Foldi C."/>
            <person name="Dima B."/>
            <person name="Sanchez-Garcia M."/>
            <person name="Sanchez-Ramirez S."/>
            <person name="Szollosi G.J."/>
            <person name="Szarkandi J.G."/>
            <person name="Papp V."/>
            <person name="Albert L."/>
            <person name="Andreopoulos W."/>
            <person name="Angelini C."/>
            <person name="Antonin V."/>
            <person name="Barry K.W."/>
            <person name="Bougher N.L."/>
            <person name="Buchanan P."/>
            <person name="Buyck B."/>
            <person name="Bense V."/>
            <person name="Catcheside P."/>
            <person name="Chovatia M."/>
            <person name="Cooper J."/>
            <person name="Damon W."/>
            <person name="Desjardin D."/>
            <person name="Finy P."/>
            <person name="Geml J."/>
            <person name="Haridas S."/>
            <person name="Hughes K."/>
            <person name="Justo A."/>
            <person name="Karasinski D."/>
            <person name="Kautmanova I."/>
            <person name="Kiss B."/>
            <person name="Kocsube S."/>
            <person name="Kotiranta H."/>
            <person name="LaButti K.M."/>
            <person name="Lechner B.E."/>
            <person name="Liimatainen K."/>
            <person name="Lipzen A."/>
            <person name="Lukacs Z."/>
            <person name="Mihaltcheva S."/>
            <person name="Morgado L.N."/>
            <person name="Niskanen T."/>
            <person name="Noordeloos M.E."/>
            <person name="Ohm R.A."/>
            <person name="Ortiz-Santana B."/>
            <person name="Ovrebo C."/>
            <person name="Racz N."/>
            <person name="Riley R."/>
            <person name="Savchenko A."/>
            <person name="Shiryaev A."/>
            <person name="Soop K."/>
            <person name="Spirin V."/>
            <person name="Szebenyi C."/>
            <person name="Tomsovsky M."/>
            <person name="Tulloss R.E."/>
            <person name="Uehling J."/>
            <person name="Grigoriev I.V."/>
            <person name="Vagvolgyi C."/>
            <person name="Papp T."/>
            <person name="Martin F.M."/>
            <person name="Miettinen O."/>
            <person name="Hibbett D.S."/>
            <person name="Nagy L.G."/>
        </authorList>
    </citation>
    <scope>NUCLEOTIDE SEQUENCE [LARGE SCALE GENOMIC DNA]</scope>
    <source>
        <strain evidence="3 4">CBS 962.96</strain>
    </source>
</reference>
<keyword evidence="4" id="KW-1185">Reference proteome</keyword>
<evidence type="ECO:0000313" key="3">
    <source>
        <dbReference type="EMBL" id="THU81177.1"/>
    </source>
</evidence>
<feature type="transmembrane region" description="Helical" evidence="1">
    <location>
        <begin position="12"/>
        <end position="33"/>
    </location>
</feature>
<protein>
    <recommendedName>
        <fullName evidence="2">DUF6534 domain-containing protein</fullName>
    </recommendedName>
</protein>
<dbReference type="Proteomes" id="UP000297245">
    <property type="component" value="Unassembled WGS sequence"/>
</dbReference>
<evidence type="ECO:0000256" key="1">
    <source>
        <dbReference type="SAM" id="Phobius"/>
    </source>
</evidence>
<feature type="transmembrane region" description="Helical" evidence="1">
    <location>
        <begin position="116"/>
        <end position="140"/>
    </location>
</feature>
<evidence type="ECO:0000313" key="4">
    <source>
        <dbReference type="Proteomes" id="UP000297245"/>
    </source>
</evidence>
<dbReference type="InterPro" id="IPR045339">
    <property type="entry name" value="DUF6534"/>
</dbReference>
<sequence length="319" mass="35028">MGALDSTLGSMLIATATNLWFFGLASYQYGLYFRTRYNDRLPLKATVVVLCALDCTNSALALYTTYYYLVSGFANLATLNTVLWAIPAVILFINASSGITHFFFSWRIFQLTRSHYIFGALLVMQVATVSVGIVTGVHALQVNSLSLESYSALLIWIFRISRTAFAPTNAVLNRMMRGALQTGVISSAFSIGYLLSFVLAPGNLIWMVFGYCLGRIYSITLMDTLICRHELKEKLANSHSGGINHSPDAFQLQPSASQGVIRIHTQVQQETDVDPSTLDGKYGVRDHDIHETESDGSYSHGITIQKVRIDGGAALAQAI</sequence>